<keyword evidence="1" id="KW-0732">Signal</keyword>
<feature type="chain" id="PRO_5047412045" evidence="1">
    <location>
        <begin position="18"/>
        <end position="92"/>
    </location>
</feature>
<evidence type="ECO:0000313" key="3">
    <source>
        <dbReference type="Proteomes" id="UP001207654"/>
    </source>
</evidence>
<evidence type="ECO:0000256" key="1">
    <source>
        <dbReference type="SAM" id="SignalP"/>
    </source>
</evidence>
<dbReference type="RefSeq" id="WP_267533500.1">
    <property type="nucleotide sequence ID" value="NZ_JAPNKA010000001.1"/>
</dbReference>
<feature type="signal peptide" evidence="1">
    <location>
        <begin position="1"/>
        <end position="17"/>
    </location>
</feature>
<name>A0ABT3ZYP9_9BACT</name>
<dbReference type="Proteomes" id="UP001207654">
    <property type="component" value="Unassembled WGS sequence"/>
</dbReference>
<sequence>MPRLLLSLLLVSTVSFAQEGIIVEQTVETRVGKLQVQSGEESSDRELFLEGKRIYKNEGKHLGVVKVFHTRNGEVVLLRENFGGSGYQIVEK</sequence>
<evidence type="ECO:0000313" key="2">
    <source>
        <dbReference type="EMBL" id="MCY1074538.1"/>
    </source>
</evidence>
<accession>A0ABT3ZYP9</accession>
<reference evidence="2 3" key="1">
    <citation type="submission" date="2022-11" db="EMBL/GenBank/DDBJ databases">
        <title>Minimal conservation of predation-associated metabolite biosynthetic gene clusters underscores biosynthetic potential of Myxococcota including descriptions for ten novel species: Archangium lansinium sp. nov., Myxococcus landrumus sp. nov., Nannocystis bai.</title>
        <authorList>
            <person name="Ahearne A."/>
            <person name="Stevens C."/>
            <person name="Phillips K."/>
        </authorList>
    </citation>
    <scope>NUCLEOTIDE SEQUENCE [LARGE SCALE GENOMIC DNA]</scope>
    <source>
        <strain evidence="2 3">MIWBW</strain>
    </source>
</reference>
<proteinExistence type="predicted"/>
<protein>
    <submittedName>
        <fullName evidence="2">Uncharacterized protein</fullName>
    </submittedName>
</protein>
<comment type="caution">
    <text evidence="2">The sequence shown here is derived from an EMBL/GenBank/DDBJ whole genome shotgun (WGS) entry which is preliminary data.</text>
</comment>
<gene>
    <name evidence="2" type="ORF">OV287_08565</name>
</gene>
<keyword evidence="3" id="KW-1185">Reference proteome</keyword>
<organism evidence="2 3">
    <name type="scientific">Archangium lansingense</name>
    <dbReference type="NCBI Taxonomy" id="2995310"/>
    <lineage>
        <taxon>Bacteria</taxon>
        <taxon>Pseudomonadati</taxon>
        <taxon>Myxococcota</taxon>
        <taxon>Myxococcia</taxon>
        <taxon>Myxococcales</taxon>
        <taxon>Cystobacterineae</taxon>
        <taxon>Archangiaceae</taxon>
        <taxon>Archangium</taxon>
    </lineage>
</organism>
<dbReference type="EMBL" id="JAPNKA010000001">
    <property type="protein sequence ID" value="MCY1074538.1"/>
    <property type="molecule type" value="Genomic_DNA"/>
</dbReference>